<dbReference type="InterPro" id="IPR042099">
    <property type="entry name" value="ANL_N_sf"/>
</dbReference>
<dbReference type="GO" id="GO:0016020">
    <property type="term" value="C:membrane"/>
    <property type="evidence" value="ECO:0007669"/>
    <property type="project" value="TreeGrafter"/>
</dbReference>
<dbReference type="GeneID" id="105990304"/>
<evidence type="ECO:0000256" key="8">
    <source>
        <dbReference type="SAM" id="MobiDB-lite"/>
    </source>
</evidence>
<dbReference type="InParanoid" id="A0A1S3FNH3"/>
<dbReference type="Proteomes" id="UP000081671">
    <property type="component" value="Unplaced"/>
</dbReference>
<feature type="region of interest" description="Disordered" evidence="8">
    <location>
        <begin position="719"/>
        <end position="757"/>
    </location>
</feature>
<proteinExistence type="predicted"/>
<dbReference type="GO" id="GO:0004467">
    <property type="term" value="F:long-chain fatty acid-CoA ligase activity"/>
    <property type="evidence" value="ECO:0007669"/>
    <property type="project" value="UniProtKB-EC"/>
</dbReference>
<name>A0A1S3FNH3_DIPOR</name>
<keyword evidence="1" id="KW-0963">Cytoplasm</keyword>
<evidence type="ECO:0000259" key="9">
    <source>
        <dbReference type="Pfam" id="PF00501"/>
    </source>
</evidence>
<keyword evidence="2" id="KW-0436">Ligase</keyword>
<dbReference type="RefSeq" id="XP_012878121.1">
    <property type="nucleotide sequence ID" value="XM_013022667.1"/>
</dbReference>
<dbReference type="KEGG" id="dord:105990304"/>
<reference evidence="11" key="1">
    <citation type="submission" date="2025-08" db="UniProtKB">
        <authorList>
            <consortium name="RefSeq"/>
        </authorList>
    </citation>
    <scope>IDENTIFICATION</scope>
    <source>
        <tissue evidence="11">Kidney</tissue>
    </source>
</reference>
<keyword evidence="3" id="KW-0547">Nucleotide-binding</keyword>
<evidence type="ECO:0000313" key="10">
    <source>
        <dbReference type="Proteomes" id="UP000081671"/>
    </source>
</evidence>
<dbReference type="GO" id="GO:0005783">
    <property type="term" value="C:endoplasmic reticulum"/>
    <property type="evidence" value="ECO:0007669"/>
    <property type="project" value="TreeGrafter"/>
</dbReference>
<dbReference type="FunCoup" id="A0A1S3FNH3">
    <property type="interactions" value="122"/>
</dbReference>
<evidence type="ECO:0000256" key="4">
    <source>
        <dbReference type="ARBA" id="ARBA00022832"/>
    </source>
</evidence>
<dbReference type="PANTHER" id="PTHR43272">
    <property type="entry name" value="LONG-CHAIN-FATTY-ACID--COA LIGASE"/>
    <property type="match status" value="1"/>
</dbReference>
<dbReference type="InterPro" id="IPR000873">
    <property type="entry name" value="AMP-dep_synth/lig_dom"/>
</dbReference>
<dbReference type="EC" id="6.2.1.3" evidence="7"/>
<evidence type="ECO:0000256" key="5">
    <source>
        <dbReference type="ARBA" id="ARBA00022840"/>
    </source>
</evidence>
<keyword evidence="4" id="KW-0276">Fatty acid metabolism</keyword>
<evidence type="ECO:0000256" key="7">
    <source>
        <dbReference type="ARBA" id="ARBA00026121"/>
    </source>
</evidence>
<dbReference type="Pfam" id="PF00501">
    <property type="entry name" value="AMP-binding"/>
    <property type="match status" value="1"/>
</dbReference>
<dbReference type="AlphaFoldDB" id="A0A1S3FNH3"/>
<organism evidence="10 11">
    <name type="scientific">Dipodomys ordii</name>
    <name type="common">Ord's kangaroo rat</name>
    <dbReference type="NCBI Taxonomy" id="10020"/>
    <lineage>
        <taxon>Eukaryota</taxon>
        <taxon>Metazoa</taxon>
        <taxon>Chordata</taxon>
        <taxon>Craniata</taxon>
        <taxon>Vertebrata</taxon>
        <taxon>Euteleostomi</taxon>
        <taxon>Mammalia</taxon>
        <taxon>Eutheria</taxon>
        <taxon>Euarchontoglires</taxon>
        <taxon>Glires</taxon>
        <taxon>Rodentia</taxon>
        <taxon>Castorimorpha</taxon>
        <taxon>Heteromyidae</taxon>
        <taxon>Dipodomyinae</taxon>
        <taxon>Dipodomys</taxon>
    </lineage>
</organism>
<dbReference type="Pfam" id="PF23562">
    <property type="entry name" value="AMP-binding_C_3"/>
    <property type="match status" value="1"/>
</dbReference>
<evidence type="ECO:0000256" key="6">
    <source>
        <dbReference type="ARBA" id="ARBA00024484"/>
    </source>
</evidence>
<feature type="domain" description="AMP-dependent synthetase/ligase" evidence="9">
    <location>
        <begin position="52"/>
        <end position="477"/>
    </location>
</feature>
<gene>
    <name evidence="11" type="primary">LOC105990304</name>
</gene>
<dbReference type="GO" id="GO:0005524">
    <property type="term" value="F:ATP binding"/>
    <property type="evidence" value="ECO:0007669"/>
    <property type="project" value="UniProtKB-KW"/>
</dbReference>
<keyword evidence="4" id="KW-0443">Lipid metabolism</keyword>
<comment type="catalytic activity">
    <reaction evidence="6">
        <text>a long-chain fatty acid + ATP + CoA = a long-chain fatty acyl-CoA + AMP + diphosphate</text>
        <dbReference type="Rhea" id="RHEA:15421"/>
        <dbReference type="ChEBI" id="CHEBI:30616"/>
        <dbReference type="ChEBI" id="CHEBI:33019"/>
        <dbReference type="ChEBI" id="CHEBI:57287"/>
        <dbReference type="ChEBI" id="CHEBI:57560"/>
        <dbReference type="ChEBI" id="CHEBI:83139"/>
        <dbReference type="ChEBI" id="CHEBI:456215"/>
        <dbReference type="EC" id="6.2.1.3"/>
    </reaction>
    <physiologicalReaction direction="left-to-right" evidence="6">
        <dbReference type="Rhea" id="RHEA:15422"/>
    </physiologicalReaction>
</comment>
<dbReference type="Gene3D" id="3.40.50.12780">
    <property type="entry name" value="N-terminal domain of ligase-like"/>
    <property type="match status" value="1"/>
</dbReference>
<keyword evidence="5" id="KW-0067">ATP-binding</keyword>
<evidence type="ECO:0000256" key="2">
    <source>
        <dbReference type="ARBA" id="ARBA00022598"/>
    </source>
</evidence>
<evidence type="ECO:0000256" key="3">
    <source>
        <dbReference type="ARBA" id="ARBA00022741"/>
    </source>
</evidence>
<dbReference type="OrthoDB" id="10253869at2759"/>
<dbReference type="PANTHER" id="PTHR43272:SF101">
    <property type="entry name" value="ACYL-COA SYNTHETASE BUBBLEGUM FAMILY MEMBER 2-RELATED"/>
    <property type="match status" value="1"/>
</dbReference>
<protein>
    <recommendedName>
        <fullName evidence="7">long-chain-fatty-acid--CoA ligase</fullName>
        <ecNumber evidence="7">6.2.1.3</ecNumber>
    </recommendedName>
</protein>
<accession>A0A1S3FNH3</accession>
<dbReference type="STRING" id="10020.ENSDORP00000020518"/>
<keyword evidence="10" id="KW-1185">Reference proteome</keyword>
<evidence type="ECO:0000313" key="11">
    <source>
        <dbReference type="RefSeq" id="XP_012878121.1"/>
    </source>
</evidence>
<dbReference type="SUPFAM" id="SSF56801">
    <property type="entry name" value="Acetyl-CoA synthetase-like"/>
    <property type="match status" value="1"/>
</dbReference>
<evidence type="ECO:0000256" key="1">
    <source>
        <dbReference type="ARBA" id="ARBA00022490"/>
    </source>
</evidence>
<sequence>MMLSRAHVERRTRGRIYWTTQCEGEVRLRLNKDDEEEEKPVTVHDMVLGTATKFGSQLALCSKYKDRWHLFSYIELYEECRRVAKAFLQLGLQRFHGVGIMGSNSAEWVIASIASIMAGGISVAMLSSSSSKVCQLIAETTKMNVFVVDNNKQLQKINQILGSLTYLKAIVQYKEELKTTQANLYSWQQFLDLADSVSEDRLDHTIDRQKPNQCCALVYNLGTTGPPKLMMLSHDNITWTTAATVQSLCYKCPPEGQEILVSYLPLSIISVQILDMWVAIAVAGTLYFAPPEAGKDTDSPPGAGFLFELLREVKPTTFYGVPWIWDLIRDNLKTSQLELGRFRRKVNDWAMKLGLRTNQRRMFGQVHPPLCFGVAKKLIFDPVKKFLGLSRCEQFFNLGMGLPRTTLDFFLSLNISIFELYGLSECTGIHTVSSHQAFRLLSCGKALLNTNTKVEEENEEGIGNICVWGRHIFMGYLNDFESTRQRIDSQGWMHTMDMGFLDSDKFLYILGSTKDMITLSSGEAINPNPIEERVKNHIPIVHYVVVVGQDHPFLSALLTLKCQVNWETGEPRTTLTNEVVAVCRSLKSQATWLSDVLEGRDPIVDNFIKQGMEAANEEAPSESYKVLKWVVLDTDFSVCGGELGATTKLKRGTVTKMYKEEIQKLAVILLAHPPAPHPCPCMVSGDTLGLGAPGSGVNGGAVRALGIHTLRARGSRVVLGAGSTAQRRPRGAGSSRAPGSPRWALEGGGVGREPPQKVQLAMRAKGGGGGL</sequence>